<feature type="transmembrane region" description="Helical" evidence="2">
    <location>
        <begin position="194"/>
        <end position="218"/>
    </location>
</feature>
<dbReference type="Proteomes" id="UP001373496">
    <property type="component" value="Unassembled WGS sequence"/>
</dbReference>
<gene>
    <name evidence="3" type="ORF">UXQ13_06100</name>
</gene>
<organism evidence="3 4">
    <name type="scientific">Klenkia terrae</name>
    <dbReference type="NCBI Taxonomy" id="1052259"/>
    <lineage>
        <taxon>Bacteria</taxon>
        <taxon>Bacillati</taxon>
        <taxon>Actinomycetota</taxon>
        <taxon>Actinomycetes</taxon>
        <taxon>Geodermatophilales</taxon>
        <taxon>Geodermatophilaceae</taxon>
        <taxon>Klenkia</taxon>
    </lineage>
</organism>
<feature type="compositionally biased region" description="Low complexity" evidence="1">
    <location>
        <begin position="66"/>
        <end position="75"/>
    </location>
</feature>
<name>A0ABU8E305_9ACTN</name>
<keyword evidence="2" id="KW-1133">Transmembrane helix</keyword>
<keyword evidence="2" id="KW-0472">Membrane</keyword>
<feature type="region of interest" description="Disordered" evidence="1">
    <location>
        <begin position="1"/>
        <end position="75"/>
    </location>
</feature>
<feature type="transmembrane region" description="Helical" evidence="2">
    <location>
        <begin position="230"/>
        <end position="257"/>
    </location>
</feature>
<feature type="compositionally biased region" description="Low complexity" evidence="1">
    <location>
        <begin position="24"/>
        <end position="54"/>
    </location>
</feature>
<feature type="compositionally biased region" description="Basic and acidic residues" evidence="1">
    <location>
        <begin position="1"/>
        <end position="10"/>
    </location>
</feature>
<dbReference type="RefSeq" id="WP_225234881.1">
    <property type="nucleotide sequence ID" value="NZ_JBAPLV010000004.1"/>
</dbReference>
<feature type="transmembrane region" description="Helical" evidence="2">
    <location>
        <begin position="113"/>
        <end position="138"/>
    </location>
</feature>
<proteinExistence type="predicted"/>
<accession>A0ABU8E305</accession>
<dbReference type="EMBL" id="JBAPLV010000004">
    <property type="protein sequence ID" value="MEI4278032.1"/>
    <property type="molecule type" value="Genomic_DNA"/>
</dbReference>
<evidence type="ECO:0000256" key="1">
    <source>
        <dbReference type="SAM" id="MobiDB-lite"/>
    </source>
</evidence>
<keyword evidence="2" id="KW-0812">Transmembrane</keyword>
<sequence>MSEHQGDQGRSETTPFGDGGRGQDGQSAQQQGGYGQSSYGQQPDPYAQPQPYGQSQPYAGYDQSTAYQPQGYQPQGYQAQGYQQQGYQPAGYGQQPYGYGPATPAKPGSVVTAAVFGFIFGALGVLVSGLALIGSAVAIGAGAGSSDEFDLVPGLSSIVGAAIGLFVVAALLALAWTVVMIWGSVWALSGRSRVMLIVGASISIVVTGIGLVGNLANLGDDFGSTSGGDVVLSLVFFAVAVAIVVLLCLAPSAQFFAAHRARRGR</sequence>
<evidence type="ECO:0000313" key="4">
    <source>
        <dbReference type="Proteomes" id="UP001373496"/>
    </source>
</evidence>
<reference evidence="3 4" key="1">
    <citation type="submission" date="2024-03" db="EMBL/GenBank/DDBJ databases">
        <title>Draft genome sequence of Klenkia terrae.</title>
        <authorList>
            <person name="Duangmal K."/>
            <person name="Chantavorakit T."/>
        </authorList>
    </citation>
    <scope>NUCLEOTIDE SEQUENCE [LARGE SCALE GENOMIC DNA]</scope>
    <source>
        <strain evidence="3 4">JCM 17786</strain>
    </source>
</reference>
<evidence type="ECO:0000313" key="3">
    <source>
        <dbReference type="EMBL" id="MEI4278032.1"/>
    </source>
</evidence>
<protein>
    <submittedName>
        <fullName evidence="3">Uncharacterized protein</fullName>
    </submittedName>
</protein>
<feature type="transmembrane region" description="Helical" evidence="2">
    <location>
        <begin position="158"/>
        <end position="182"/>
    </location>
</feature>
<evidence type="ECO:0000256" key="2">
    <source>
        <dbReference type="SAM" id="Phobius"/>
    </source>
</evidence>
<keyword evidence="4" id="KW-1185">Reference proteome</keyword>
<comment type="caution">
    <text evidence="3">The sequence shown here is derived from an EMBL/GenBank/DDBJ whole genome shotgun (WGS) entry which is preliminary data.</text>
</comment>